<dbReference type="RefSeq" id="XP_060423202.1">
    <property type="nucleotide sequence ID" value="XM_060571354.1"/>
</dbReference>
<organism evidence="6 7">
    <name type="scientific">Colletotrichum godetiae</name>
    <dbReference type="NCBI Taxonomy" id="1209918"/>
    <lineage>
        <taxon>Eukaryota</taxon>
        <taxon>Fungi</taxon>
        <taxon>Dikarya</taxon>
        <taxon>Ascomycota</taxon>
        <taxon>Pezizomycotina</taxon>
        <taxon>Sordariomycetes</taxon>
        <taxon>Hypocreomycetidae</taxon>
        <taxon>Glomerellales</taxon>
        <taxon>Glomerellaceae</taxon>
        <taxon>Colletotrichum</taxon>
        <taxon>Colletotrichum acutatum species complex</taxon>
    </lineage>
</organism>
<comment type="similarity">
    <text evidence="1 3">Belongs to the type-B carboxylesterase/lipase family.</text>
</comment>
<feature type="domain" description="Carboxylesterase type B" evidence="5">
    <location>
        <begin position="64"/>
        <end position="546"/>
    </location>
</feature>
<reference evidence="6" key="1">
    <citation type="submission" date="2021-06" db="EMBL/GenBank/DDBJ databases">
        <title>Comparative genomics, transcriptomics and evolutionary studies reveal genomic signatures of adaptation to plant cell wall in hemibiotrophic fungi.</title>
        <authorList>
            <consortium name="DOE Joint Genome Institute"/>
            <person name="Baroncelli R."/>
            <person name="Diaz J.F."/>
            <person name="Benocci T."/>
            <person name="Peng M."/>
            <person name="Battaglia E."/>
            <person name="Haridas S."/>
            <person name="Andreopoulos W."/>
            <person name="Labutti K."/>
            <person name="Pangilinan J."/>
            <person name="Floch G.L."/>
            <person name="Makela M.R."/>
            <person name="Henrissat B."/>
            <person name="Grigoriev I.V."/>
            <person name="Crouch J.A."/>
            <person name="De Vries R.P."/>
            <person name="Sukno S.A."/>
            <person name="Thon M.R."/>
        </authorList>
    </citation>
    <scope>NUCLEOTIDE SEQUENCE</scope>
    <source>
        <strain evidence="6">CBS 193.32</strain>
    </source>
</reference>
<evidence type="ECO:0000256" key="4">
    <source>
        <dbReference type="SAM" id="MobiDB-lite"/>
    </source>
</evidence>
<evidence type="ECO:0000256" key="3">
    <source>
        <dbReference type="RuleBase" id="RU361235"/>
    </source>
</evidence>
<dbReference type="EC" id="3.1.1.-" evidence="3"/>
<dbReference type="Gene3D" id="3.40.50.1820">
    <property type="entry name" value="alpha/beta hydrolase"/>
    <property type="match status" value="1"/>
</dbReference>
<keyword evidence="3" id="KW-0732">Signal</keyword>
<dbReference type="GeneID" id="85455880"/>
<dbReference type="PROSITE" id="PS00941">
    <property type="entry name" value="CARBOXYLESTERASE_B_2"/>
    <property type="match status" value="1"/>
</dbReference>
<evidence type="ECO:0000313" key="6">
    <source>
        <dbReference type="EMBL" id="KAK1658438.1"/>
    </source>
</evidence>
<evidence type="ECO:0000313" key="7">
    <source>
        <dbReference type="Proteomes" id="UP001224890"/>
    </source>
</evidence>
<dbReference type="Proteomes" id="UP001224890">
    <property type="component" value="Unassembled WGS sequence"/>
</dbReference>
<keyword evidence="7" id="KW-1185">Reference proteome</keyword>
<dbReference type="GO" id="GO:0016787">
    <property type="term" value="F:hydrolase activity"/>
    <property type="evidence" value="ECO:0007669"/>
    <property type="project" value="UniProtKB-KW"/>
</dbReference>
<dbReference type="Pfam" id="PF00135">
    <property type="entry name" value="COesterase"/>
    <property type="match status" value="1"/>
</dbReference>
<sequence length="626" mass="67025">MRLHSLIQLAVPLLATAASAAEGPIVDLKYAKYQGTFNSTSNLNIFRGHNPSISTSMILPHPRIRYAAPPTGDLRWKLPQEPTSSGTNSNNDSLTPATANPPRCPWARRSLHFAFAGDEDCLFLNVFAPAGATSQPNPFPVVVWIHGGGYSLDSASSFDFSSQITTNNNTYVAVVIQYRLGAFGFLSSEELVKGGGVANAGLWDVVHALRWVKTHVSKFGGDPRKVTVAGQSAGAGGALLLAASDEAVGLFDGVIASSPYLTTLPKHDGARPTRAYKSLAERIGCSTNTTSPSLLSCLQKADSLTLQNASDWVSTQGRYGQWEWRPVLDGKLVRETLAQELSQGKAGVNGRRVLTSNVADEGPYFTWQNITTQAHFVSFVESNFPALSAGNVSEVLATYAQKHEAFLTANSRDANNTDPGFSTNGLESPYATTVSDYATGWQQAANNFYAEATFVCPSHWLANAYAAKEGAKAWRYQYSVPPAYHGVDVGSGSDFDVLLAPVDTPGTAVTMPLRRALQNAWGQFITRGEELVLGEGGGNATVWPAWKEGGRGVANMLNANMTGGVPVGKVTSFDGMVSLNITSYTPGDAENSPLEAVLKIVDGDKWEDGRGERCRLLADLSAWLFD</sequence>
<dbReference type="AlphaFoldDB" id="A0AAJ0A8F8"/>
<dbReference type="InterPro" id="IPR050309">
    <property type="entry name" value="Type-B_Carboxylest/Lipase"/>
</dbReference>
<keyword evidence="2 3" id="KW-0378">Hydrolase</keyword>
<dbReference type="InterPro" id="IPR002018">
    <property type="entry name" value="CarbesteraseB"/>
</dbReference>
<comment type="caution">
    <text evidence="6">The sequence shown here is derived from an EMBL/GenBank/DDBJ whole genome shotgun (WGS) entry which is preliminary data.</text>
</comment>
<evidence type="ECO:0000256" key="1">
    <source>
        <dbReference type="ARBA" id="ARBA00005964"/>
    </source>
</evidence>
<dbReference type="EMBL" id="JAHMHR010000073">
    <property type="protein sequence ID" value="KAK1658438.1"/>
    <property type="molecule type" value="Genomic_DNA"/>
</dbReference>
<dbReference type="InterPro" id="IPR029058">
    <property type="entry name" value="AB_hydrolase_fold"/>
</dbReference>
<evidence type="ECO:0000259" key="5">
    <source>
        <dbReference type="Pfam" id="PF00135"/>
    </source>
</evidence>
<dbReference type="PROSITE" id="PS00122">
    <property type="entry name" value="CARBOXYLESTERASE_B_1"/>
    <property type="match status" value="1"/>
</dbReference>
<accession>A0AAJ0A8F8</accession>
<protein>
    <recommendedName>
        <fullName evidence="3">Carboxylic ester hydrolase</fullName>
        <ecNumber evidence="3">3.1.1.-</ecNumber>
    </recommendedName>
</protein>
<feature type="signal peptide" evidence="3">
    <location>
        <begin position="1"/>
        <end position="21"/>
    </location>
</feature>
<dbReference type="InterPro" id="IPR019826">
    <property type="entry name" value="Carboxylesterase_B_AS"/>
</dbReference>
<feature type="compositionally biased region" description="Polar residues" evidence="4">
    <location>
        <begin position="81"/>
        <end position="98"/>
    </location>
</feature>
<evidence type="ECO:0000256" key="2">
    <source>
        <dbReference type="ARBA" id="ARBA00022801"/>
    </source>
</evidence>
<feature type="region of interest" description="Disordered" evidence="4">
    <location>
        <begin position="70"/>
        <end position="101"/>
    </location>
</feature>
<dbReference type="SUPFAM" id="SSF53474">
    <property type="entry name" value="alpha/beta-Hydrolases"/>
    <property type="match status" value="1"/>
</dbReference>
<feature type="chain" id="PRO_5042313801" description="Carboxylic ester hydrolase" evidence="3">
    <location>
        <begin position="22"/>
        <end position="626"/>
    </location>
</feature>
<proteinExistence type="inferred from homology"/>
<name>A0AAJ0A8F8_9PEZI</name>
<dbReference type="InterPro" id="IPR019819">
    <property type="entry name" value="Carboxylesterase_B_CS"/>
</dbReference>
<gene>
    <name evidence="6" type="ORF">BDP55DRAFT_621826</name>
</gene>
<dbReference type="PANTHER" id="PTHR11559">
    <property type="entry name" value="CARBOXYLESTERASE"/>
    <property type="match status" value="1"/>
</dbReference>